<keyword evidence="2" id="KW-0732">Signal</keyword>
<comment type="caution">
    <text evidence="3">The sequence shown here is derived from an EMBL/GenBank/DDBJ whole genome shotgun (WGS) entry which is preliminary data.</text>
</comment>
<protein>
    <submittedName>
        <fullName evidence="3">Uncharacterized protein</fullName>
    </submittedName>
</protein>
<feature type="transmembrane region" description="Helical" evidence="1">
    <location>
        <begin position="105"/>
        <end position="128"/>
    </location>
</feature>
<organism evidence="3 4">
    <name type="scientific">Candidatus Spyradenecus faecavium</name>
    <dbReference type="NCBI Taxonomy" id="2840947"/>
    <lineage>
        <taxon>Bacteria</taxon>
        <taxon>Pseudomonadati</taxon>
        <taxon>Lentisphaerota</taxon>
        <taxon>Lentisphaeria</taxon>
        <taxon>Lentisphaerales</taxon>
        <taxon>Lentisphaeraceae</taxon>
        <taxon>Lentisphaeraceae incertae sedis</taxon>
        <taxon>Candidatus Spyradenecus</taxon>
    </lineage>
</organism>
<keyword evidence="1" id="KW-1133">Transmembrane helix</keyword>
<keyword evidence="1" id="KW-0472">Membrane</keyword>
<feature type="transmembrane region" description="Helical" evidence="1">
    <location>
        <begin position="137"/>
        <end position="156"/>
    </location>
</feature>
<keyword evidence="1" id="KW-0812">Transmembrane</keyword>
<evidence type="ECO:0000256" key="2">
    <source>
        <dbReference type="SAM" id="SignalP"/>
    </source>
</evidence>
<accession>A0A9D1NMV7</accession>
<gene>
    <name evidence="3" type="ORF">IAC79_02060</name>
</gene>
<reference evidence="3" key="2">
    <citation type="journal article" date="2021" name="PeerJ">
        <title>Extensive microbial diversity within the chicken gut microbiome revealed by metagenomics and culture.</title>
        <authorList>
            <person name="Gilroy R."/>
            <person name="Ravi A."/>
            <person name="Getino M."/>
            <person name="Pursley I."/>
            <person name="Horton D.L."/>
            <person name="Alikhan N.F."/>
            <person name="Baker D."/>
            <person name="Gharbi K."/>
            <person name="Hall N."/>
            <person name="Watson M."/>
            <person name="Adriaenssens E.M."/>
            <person name="Foster-Nyarko E."/>
            <person name="Jarju S."/>
            <person name="Secka A."/>
            <person name="Antonio M."/>
            <person name="Oren A."/>
            <person name="Chaudhuri R.R."/>
            <person name="La Ragione R."/>
            <person name="Hildebrand F."/>
            <person name="Pallen M.J."/>
        </authorList>
    </citation>
    <scope>NUCLEOTIDE SEQUENCE</scope>
    <source>
        <strain evidence="3">35461</strain>
    </source>
</reference>
<feature type="signal peptide" evidence="2">
    <location>
        <begin position="1"/>
        <end position="19"/>
    </location>
</feature>
<feature type="transmembrane region" description="Helical" evidence="1">
    <location>
        <begin position="176"/>
        <end position="197"/>
    </location>
</feature>
<evidence type="ECO:0000313" key="4">
    <source>
        <dbReference type="Proteomes" id="UP000886845"/>
    </source>
</evidence>
<feature type="transmembrane region" description="Helical" evidence="1">
    <location>
        <begin position="37"/>
        <end position="58"/>
    </location>
</feature>
<dbReference type="Proteomes" id="UP000886845">
    <property type="component" value="Unassembled WGS sequence"/>
</dbReference>
<dbReference type="AlphaFoldDB" id="A0A9D1NMV7"/>
<evidence type="ECO:0000256" key="1">
    <source>
        <dbReference type="SAM" id="Phobius"/>
    </source>
</evidence>
<name>A0A9D1NMV7_9BACT</name>
<dbReference type="EMBL" id="DVOR01000064">
    <property type="protein sequence ID" value="HIV08885.1"/>
    <property type="molecule type" value="Genomic_DNA"/>
</dbReference>
<reference evidence="3" key="1">
    <citation type="submission" date="2020-10" db="EMBL/GenBank/DDBJ databases">
        <authorList>
            <person name="Gilroy R."/>
        </authorList>
    </citation>
    <scope>NUCLEOTIDE SEQUENCE</scope>
    <source>
        <strain evidence="3">35461</strain>
    </source>
</reference>
<sequence length="230" mass="24723">MKKALLFLLALAGLPFAWACARALLESLAAGLTGDAFLAPGCVAFFSGAAAMAALYFWKGRALSVVYVFAHEMTHALVGLCFLARVHRVSVRATGGFVELSKSNLAITLAPYCVPFYLLLALLLRLLVGLLWPHQPLWPWAALFGAAAAFHLLYTIDALVTVAQPDVRAYGSLFSYWLILVVNLLFALLALVAVGHVGPRAQAHALRAHTVEAYAAVADLARRALPRDTP</sequence>
<evidence type="ECO:0000313" key="3">
    <source>
        <dbReference type="EMBL" id="HIV08885.1"/>
    </source>
</evidence>
<feature type="chain" id="PRO_5039007076" evidence="2">
    <location>
        <begin position="20"/>
        <end position="230"/>
    </location>
</feature>
<proteinExistence type="predicted"/>
<feature type="transmembrane region" description="Helical" evidence="1">
    <location>
        <begin position="65"/>
        <end position="85"/>
    </location>
</feature>